<dbReference type="CDD" id="cd00996">
    <property type="entry name" value="PBP2_AatB_like"/>
    <property type="match status" value="1"/>
</dbReference>
<name>A0ABR7I7B5_9FIRM</name>
<proteinExistence type="inferred from homology"/>
<evidence type="ECO:0000313" key="8">
    <source>
        <dbReference type="EMBL" id="MBC5752674.1"/>
    </source>
</evidence>
<dbReference type="PROSITE" id="PS51257">
    <property type="entry name" value="PROKAR_LIPOPROTEIN"/>
    <property type="match status" value="1"/>
</dbReference>
<evidence type="ECO:0000256" key="4">
    <source>
        <dbReference type="RuleBase" id="RU003744"/>
    </source>
</evidence>
<evidence type="ECO:0000256" key="1">
    <source>
        <dbReference type="ARBA" id="ARBA00004196"/>
    </source>
</evidence>
<feature type="chain" id="PRO_5046387968" evidence="6">
    <location>
        <begin position="21"/>
        <end position="300"/>
    </location>
</feature>
<evidence type="ECO:0000256" key="3">
    <source>
        <dbReference type="ARBA" id="ARBA00022729"/>
    </source>
</evidence>
<dbReference type="RefSeq" id="WP_186981413.1">
    <property type="nucleotide sequence ID" value="NZ_JACOQH010000001.1"/>
</dbReference>
<dbReference type="SMART" id="SM00062">
    <property type="entry name" value="PBPb"/>
    <property type="match status" value="1"/>
</dbReference>
<comment type="caution">
    <text evidence="8">The sequence shown here is derived from an EMBL/GenBank/DDBJ whole genome shotgun (WGS) entry which is preliminary data.</text>
</comment>
<dbReference type="PANTHER" id="PTHR35936">
    <property type="entry name" value="MEMBRANE-BOUND LYTIC MUREIN TRANSGLYCOSYLASE F"/>
    <property type="match status" value="1"/>
</dbReference>
<protein>
    <submittedName>
        <fullName evidence="8">Transporter substrate-binding domain-containing protein</fullName>
    </submittedName>
</protein>
<feature type="signal peptide" evidence="6">
    <location>
        <begin position="1"/>
        <end position="20"/>
    </location>
</feature>
<organism evidence="8 9">
    <name type="scientific">Roseburia yibonii</name>
    <dbReference type="NCBI Taxonomy" id="2763063"/>
    <lineage>
        <taxon>Bacteria</taxon>
        <taxon>Bacillati</taxon>
        <taxon>Bacillota</taxon>
        <taxon>Clostridia</taxon>
        <taxon>Lachnospirales</taxon>
        <taxon>Lachnospiraceae</taxon>
        <taxon>Roseburia</taxon>
    </lineage>
</organism>
<dbReference type="SUPFAM" id="SSF53850">
    <property type="entry name" value="Periplasmic binding protein-like II"/>
    <property type="match status" value="1"/>
</dbReference>
<evidence type="ECO:0000256" key="2">
    <source>
        <dbReference type="ARBA" id="ARBA00010333"/>
    </source>
</evidence>
<evidence type="ECO:0000256" key="5">
    <source>
        <dbReference type="SAM" id="MobiDB-lite"/>
    </source>
</evidence>
<dbReference type="Proteomes" id="UP000621540">
    <property type="component" value="Unassembled WGS sequence"/>
</dbReference>
<keyword evidence="9" id="KW-1185">Reference proteome</keyword>
<dbReference type="EMBL" id="JACOQH010000001">
    <property type="protein sequence ID" value="MBC5752674.1"/>
    <property type="molecule type" value="Genomic_DNA"/>
</dbReference>
<keyword evidence="3 6" id="KW-0732">Signal</keyword>
<dbReference type="InterPro" id="IPR018313">
    <property type="entry name" value="SBP_3_CS"/>
</dbReference>
<dbReference type="Gene3D" id="3.40.190.10">
    <property type="entry name" value="Periplasmic binding protein-like II"/>
    <property type="match status" value="2"/>
</dbReference>
<accession>A0ABR7I7B5</accession>
<dbReference type="InterPro" id="IPR001638">
    <property type="entry name" value="Solute-binding_3/MltF_N"/>
</dbReference>
<evidence type="ECO:0000256" key="6">
    <source>
        <dbReference type="SAM" id="SignalP"/>
    </source>
</evidence>
<comment type="similarity">
    <text evidence="2 4">Belongs to the bacterial solute-binding protein 3 family.</text>
</comment>
<evidence type="ECO:0000313" key="9">
    <source>
        <dbReference type="Proteomes" id="UP000621540"/>
    </source>
</evidence>
<reference evidence="8 9" key="1">
    <citation type="submission" date="2020-08" db="EMBL/GenBank/DDBJ databases">
        <title>Genome public.</title>
        <authorList>
            <person name="Liu C."/>
            <person name="Sun Q."/>
        </authorList>
    </citation>
    <scope>NUCLEOTIDE SEQUENCE [LARGE SCALE GENOMIC DNA]</scope>
    <source>
        <strain evidence="8 9">BX0805</strain>
    </source>
</reference>
<sequence>MKKRMRFLALFLALTCVAAAGCGSSKTATADGKTADGSAADAGVDTEGTEAGDASDEADRTQLIVGFDAEYPPYGYMDDNGEYVGFDLDLAKEVCDRNGWELVKQPIDWDSKDMELNSGSIDCIWNGFTMTGREDAYTWSKPYVDNSIVIVVNADSDISSLSDLAGKVVVTQADSSALAALTDDSEDNADNLALTASFADLQQVADYNTAFMNLESGAVDAIAVDIGVAKYQVSSRGDAFKMLDEQVSSEQYAVGFKKGNTALCDKVQATLDEMQADGTIDKIAANYADYNVPDMLCLGK</sequence>
<comment type="subcellular location">
    <subcellularLocation>
        <location evidence="1">Cell envelope</location>
    </subcellularLocation>
</comment>
<dbReference type="PANTHER" id="PTHR35936:SF34">
    <property type="entry name" value="ABC TRANSPORTER EXTRACELLULAR-BINDING PROTEIN YCKB-RELATED"/>
    <property type="match status" value="1"/>
</dbReference>
<dbReference type="PROSITE" id="PS01039">
    <property type="entry name" value="SBP_BACTERIAL_3"/>
    <property type="match status" value="1"/>
</dbReference>
<gene>
    <name evidence="8" type="ORF">H8Z76_01320</name>
</gene>
<evidence type="ECO:0000259" key="7">
    <source>
        <dbReference type="SMART" id="SM00062"/>
    </source>
</evidence>
<feature type="compositionally biased region" description="Acidic residues" evidence="5">
    <location>
        <begin position="47"/>
        <end position="56"/>
    </location>
</feature>
<feature type="domain" description="Solute-binding protein family 3/N-terminal" evidence="7">
    <location>
        <begin position="62"/>
        <end position="291"/>
    </location>
</feature>
<feature type="region of interest" description="Disordered" evidence="5">
    <location>
        <begin position="26"/>
        <end position="56"/>
    </location>
</feature>
<dbReference type="Pfam" id="PF00497">
    <property type="entry name" value="SBP_bac_3"/>
    <property type="match status" value="1"/>
</dbReference>